<name>A0A2R5FCV3_9PROT</name>
<dbReference type="Proteomes" id="UP000245081">
    <property type="component" value="Unassembled WGS sequence"/>
</dbReference>
<dbReference type="Pfam" id="PF03205">
    <property type="entry name" value="MobB"/>
    <property type="match status" value="1"/>
</dbReference>
<comment type="caution">
    <text evidence="2">The sequence shown here is derived from an EMBL/GenBank/DDBJ whole genome shotgun (WGS) entry which is preliminary data.</text>
</comment>
<dbReference type="InterPro" id="IPR027417">
    <property type="entry name" value="P-loop_NTPase"/>
</dbReference>
<proteinExistence type="predicted"/>
<dbReference type="CDD" id="cd03116">
    <property type="entry name" value="MobB"/>
    <property type="match status" value="1"/>
</dbReference>
<dbReference type="GO" id="GO:0005525">
    <property type="term" value="F:GTP binding"/>
    <property type="evidence" value="ECO:0007669"/>
    <property type="project" value="InterPro"/>
</dbReference>
<evidence type="ECO:0000313" key="3">
    <source>
        <dbReference type="Proteomes" id="UP000245081"/>
    </source>
</evidence>
<dbReference type="EMBL" id="BDOQ01000028">
    <property type="protein sequence ID" value="GBG16026.1"/>
    <property type="molecule type" value="Genomic_DNA"/>
</dbReference>
<sequence>MRKGLAMLHIPRPNYLKYSPPILGICAAASGMGKTTLMEKILPILKSHGLRIGVIKQARADFDTDHPGKDSHRLRLAGADSVMVGSSKRWALMTELPQEYPDNDDSRLKELIPHMNTTDSDLILVEGFREASIPKIEVYRACLGYPLRALKDKQILAVASDTGCSSPKPILNINSAEEVVSFILEWHFAAKKSYKHKLVAEYI</sequence>
<dbReference type="NCBIfam" id="TIGR00176">
    <property type="entry name" value="mobB"/>
    <property type="match status" value="1"/>
</dbReference>
<dbReference type="PANTHER" id="PTHR40072">
    <property type="entry name" value="MOLYBDOPTERIN-GUANINE DINUCLEOTIDE BIOSYNTHESIS ADAPTER PROTEIN-RELATED"/>
    <property type="match status" value="1"/>
</dbReference>
<protein>
    <submittedName>
        <fullName evidence="2">Molybdopterin-guanine dinucleotide biosynthesis protein B</fullName>
    </submittedName>
</protein>
<keyword evidence="3" id="KW-1185">Reference proteome</keyword>
<accession>A0A2R5FCV3</accession>
<dbReference type="GO" id="GO:0006777">
    <property type="term" value="P:Mo-molybdopterin cofactor biosynthetic process"/>
    <property type="evidence" value="ECO:0007669"/>
    <property type="project" value="InterPro"/>
</dbReference>
<reference evidence="2 3" key="1">
    <citation type="journal article" date="2018" name="Environ. Microbiol.">
        <title>Isolation and genomic characterization of Novimethylophilus kurashikiensis gen. nov. sp. nov., a new lanthanide-dependent methylotrophic species of Methylophilaceae.</title>
        <authorList>
            <person name="Lv H."/>
            <person name="Sahin N."/>
            <person name="Tani A."/>
        </authorList>
    </citation>
    <scope>NUCLEOTIDE SEQUENCE [LARGE SCALE GENOMIC DNA]</scope>
    <source>
        <strain evidence="2 3">La2-4</strain>
    </source>
</reference>
<feature type="domain" description="Molybdopterin-guanine dinucleotide biosynthesis protein B (MobB)" evidence="1">
    <location>
        <begin position="22"/>
        <end position="161"/>
    </location>
</feature>
<dbReference type="InterPro" id="IPR052539">
    <property type="entry name" value="MGD_biosynthesis_adapter"/>
</dbReference>
<dbReference type="SUPFAM" id="SSF52540">
    <property type="entry name" value="P-loop containing nucleoside triphosphate hydrolases"/>
    <property type="match status" value="1"/>
</dbReference>
<evidence type="ECO:0000259" key="1">
    <source>
        <dbReference type="Pfam" id="PF03205"/>
    </source>
</evidence>
<dbReference type="Gene3D" id="3.40.50.300">
    <property type="entry name" value="P-loop containing nucleotide triphosphate hydrolases"/>
    <property type="match status" value="1"/>
</dbReference>
<gene>
    <name evidence="2" type="primary">mobB</name>
    <name evidence="2" type="ORF">NMK_3650</name>
</gene>
<evidence type="ECO:0000313" key="2">
    <source>
        <dbReference type="EMBL" id="GBG16026.1"/>
    </source>
</evidence>
<dbReference type="AlphaFoldDB" id="A0A2R5FCV3"/>
<organism evidence="2 3">
    <name type="scientific">Novimethylophilus kurashikiensis</name>
    <dbReference type="NCBI Taxonomy" id="1825523"/>
    <lineage>
        <taxon>Bacteria</taxon>
        <taxon>Pseudomonadati</taxon>
        <taxon>Pseudomonadota</taxon>
        <taxon>Betaproteobacteria</taxon>
        <taxon>Nitrosomonadales</taxon>
        <taxon>Methylophilaceae</taxon>
        <taxon>Novimethylophilus</taxon>
    </lineage>
</organism>
<dbReference type="InterPro" id="IPR004435">
    <property type="entry name" value="MobB_dom"/>
</dbReference>
<dbReference type="PANTHER" id="PTHR40072:SF1">
    <property type="entry name" value="MOLYBDOPTERIN-GUANINE DINUCLEOTIDE BIOSYNTHESIS ADAPTER PROTEIN"/>
    <property type="match status" value="1"/>
</dbReference>